<evidence type="ECO:0000313" key="3">
    <source>
        <dbReference type="EMBL" id="TRY15453.1"/>
    </source>
</evidence>
<feature type="chain" id="PRO_5021828005" evidence="1">
    <location>
        <begin position="23"/>
        <end position="198"/>
    </location>
</feature>
<dbReference type="InterPro" id="IPR036761">
    <property type="entry name" value="TTHA0802/YceI-like_sf"/>
</dbReference>
<organism evidence="3 4">
    <name type="scientific">Shewanella hanedai</name>
    <name type="common">Alteromonas hanedai</name>
    <dbReference type="NCBI Taxonomy" id="25"/>
    <lineage>
        <taxon>Bacteria</taxon>
        <taxon>Pseudomonadati</taxon>
        <taxon>Pseudomonadota</taxon>
        <taxon>Gammaproteobacteria</taxon>
        <taxon>Alteromonadales</taxon>
        <taxon>Shewanellaceae</taxon>
        <taxon>Shewanella</taxon>
    </lineage>
</organism>
<dbReference type="InterPro" id="IPR007372">
    <property type="entry name" value="Lipid/polyisoprenoid-bd_YceI"/>
</dbReference>
<evidence type="ECO:0000313" key="4">
    <source>
        <dbReference type="Proteomes" id="UP000318126"/>
    </source>
</evidence>
<dbReference type="EMBL" id="VKGK01000004">
    <property type="protein sequence ID" value="TRY15453.1"/>
    <property type="molecule type" value="Genomic_DNA"/>
</dbReference>
<proteinExistence type="predicted"/>
<evidence type="ECO:0000256" key="1">
    <source>
        <dbReference type="SAM" id="SignalP"/>
    </source>
</evidence>
<dbReference type="SMART" id="SM00867">
    <property type="entry name" value="YceI"/>
    <property type="match status" value="1"/>
</dbReference>
<dbReference type="SUPFAM" id="SSF101874">
    <property type="entry name" value="YceI-like"/>
    <property type="match status" value="1"/>
</dbReference>
<reference evidence="4" key="1">
    <citation type="submission" date="2019-07" db="EMBL/GenBank/DDBJ databases">
        <title>Shewanella sp. YLB-08 draft genomic sequence.</title>
        <authorList>
            <person name="Yu L."/>
        </authorList>
    </citation>
    <scope>NUCLEOTIDE SEQUENCE [LARGE SCALE GENOMIC DNA]</scope>
    <source>
        <strain evidence="4">JCM 20706</strain>
    </source>
</reference>
<dbReference type="OrthoDB" id="9793816at2"/>
<keyword evidence="1" id="KW-0732">Signal</keyword>
<protein>
    <submittedName>
        <fullName evidence="3">YceI family protein</fullName>
    </submittedName>
</protein>
<feature type="signal peptide" evidence="1">
    <location>
        <begin position="1"/>
        <end position="22"/>
    </location>
</feature>
<dbReference type="Gene3D" id="2.40.128.110">
    <property type="entry name" value="Lipid/polyisoprenoid-binding, YceI-like"/>
    <property type="match status" value="1"/>
</dbReference>
<dbReference type="InterPro" id="IPR027016">
    <property type="entry name" value="UCP029811"/>
</dbReference>
<dbReference type="Proteomes" id="UP000318126">
    <property type="component" value="Unassembled WGS sequence"/>
</dbReference>
<evidence type="ECO:0000259" key="2">
    <source>
        <dbReference type="SMART" id="SM00867"/>
    </source>
</evidence>
<comment type="caution">
    <text evidence="3">The sequence shown here is derived from an EMBL/GenBank/DDBJ whole genome shotgun (WGS) entry which is preliminary data.</text>
</comment>
<dbReference type="RefSeq" id="WP_143563491.1">
    <property type="nucleotide sequence ID" value="NZ_BMPL01000009.1"/>
</dbReference>
<dbReference type="Pfam" id="PF04264">
    <property type="entry name" value="YceI"/>
    <property type="match status" value="1"/>
</dbReference>
<gene>
    <name evidence="3" type="ORF">FN961_05175</name>
</gene>
<keyword evidence="4" id="KW-1185">Reference proteome</keyword>
<feature type="domain" description="Lipid/polyisoprenoid-binding YceI-like" evidence="2">
    <location>
        <begin position="23"/>
        <end position="196"/>
    </location>
</feature>
<dbReference type="AlphaFoldDB" id="A0A553JSM2"/>
<dbReference type="PIRSF" id="PIRSF029811">
    <property type="entry name" value="UCP029811"/>
    <property type="match status" value="1"/>
</dbReference>
<accession>A0A553JSM2</accession>
<sequence length="198" mass="21647">MKPIFTVLVLSIASCISMNASAQWSLAPSSAELNFLSTKVLSNMNSITEQSRFQTLSGAVSDDGELTLKVKLASVDTQVPIRDQRLRDWVFEVSKYQEAVISAKITKANLNALAVGKPLRIKQGLILKAHGKTIPLEAELQLVKSQNGSIYVSTTSPILLDVKQLELNKGVEKLIDVMGLASINQQIPITFYGKFIES</sequence>
<name>A0A553JSM2_SHEHA</name>
<dbReference type="PROSITE" id="PS51257">
    <property type="entry name" value="PROKAR_LIPOPROTEIN"/>
    <property type="match status" value="1"/>
</dbReference>